<feature type="domain" description="MADF" evidence="1">
    <location>
        <begin position="9"/>
        <end position="33"/>
    </location>
</feature>
<dbReference type="EMBL" id="VUJU01014920">
    <property type="protein sequence ID" value="KAF0698843.1"/>
    <property type="molecule type" value="Genomic_DNA"/>
</dbReference>
<organism evidence="2 3">
    <name type="scientific">Aphis craccivora</name>
    <name type="common">Cowpea aphid</name>
    <dbReference type="NCBI Taxonomy" id="307492"/>
    <lineage>
        <taxon>Eukaryota</taxon>
        <taxon>Metazoa</taxon>
        <taxon>Ecdysozoa</taxon>
        <taxon>Arthropoda</taxon>
        <taxon>Hexapoda</taxon>
        <taxon>Insecta</taxon>
        <taxon>Pterygota</taxon>
        <taxon>Neoptera</taxon>
        <taxon>Paraneoptera</taxon>
        <taxon>Hemiptera</taxon>
        <taxon>Sternorrhyncha</taxon>
        <taxon>Aphidomorpha</taxon>
        <taxon>Aphidoidea</taxon>
        <taxon>Aphididae</taxon>
        <taxon>Aphidini</taxon>
        <taxon>Aphis</taxon>
        <taxon>Aphis</taxon>
    </lineage>
</organism>
<accession>A0A6G0VN32</accession>
<gene>
    <name evidence="2" type="ORF">FWK35_00037949</name>
</gene>
<keyword evidence="3" id="KW-1185">Reference proteome</keyword>
<dbReference type="OrthoDB" id="6081971at2759"/>
<evidence type="ECO:0000259" key="1">
    <source>
        <dbReference type="Pfam" id="PF10545"/>
    </source>
</evidence>
<comment type="caution">
    <text evidence="2">The sequence shown here is derived from an EMBL/GenBank/DDBJ whole genome shotgun (WGS) entry which is preliminary data.</text>
</comment>
<evidence type="ECO:0000313" key="2">
    <source>
        <dbReference type="EMBL" id="KAF0698843.1"/>
    </source>
</evidence>
<feature type="non-terminal residue" evidence="2">
    <location>
        <position position="36"/>
    </location>
</feature>
<sequence>MENLDYEKLIDVVRSHPAIWNMTDPDYSNKIKKLLY</sequence>
<evidence type="ECO:0000313" key="3">
    <source>
        <dbReference type="Proteomes" id="UP000478052"/>
    </source>
</evidence>
<dbReference type="InterPro" id="IPR006578">
    <property type="entry name" value="MADF-dom"/>
</dbReference>
<dbReference type="Pfam" id="PF10545">
    <property type="entry name" value="MADF_DNA_bdg"/>
    <property type="match status" value="1"/>
</dbReference>
<reference evidence="2 3" key="1">
    <citation type="submission" date="2019-08" db="EMBL/GenBank/DDBJ databases">
        <title>Whole genome of Aphis craccivora.</title>
        <authorList>
            <person name="Voronova N.V."/>
            <person name="Shulinski R.S."/>
            <person name="Bandarenka Y.V."/>
            <person name="Zhorov D.G."/>
            <person name="Warner D."/>
        </authorList>
    </citation>
    <scope>NUCLEOTIDE SEQUENCE [LARGE SCALE GENOMIC DNA]</scope>
    <source>
        <strain evidence="2">180601</strain>
        <tissue evidence="2">Whole Body</tissue>
    </source>
</reference>
<proteinExistence type="predicted"/>
<name>A0A6G0VN32_APHCR</name>
<protein>
    <submittedName>
        <fullName evidence="2">MADF domain-containing protein</fullName>
    </submittedName>
</protein>
<dbReference type="AlphaFoldDB" id="A0A6G0VN32"/>
<dbReference type="Proteomes" id="UP000478052">
    <property type="component" value="Unassembled WGS sequence"/>
</dbReference>